<comment type="caution">
    <text evidence="1">The sequence shown here is derived from an EMBL/GenBank/DDBJ whole genome shotgun (WGS) entry which is preliminary data.</text>
</comment>
<name>A0ABS1BY60_9NEIS</name>
<dbReference type="RefSeq" id="WP_200523472.1">
    <property type="nucleotide sequence ID" value="NZ_JAEHNZ010000008.1"/>
</dbReference>
<sequence>MDWSNIISELQNAGYSQKQIAEHCGCSQGLISQIKTRRYSRENGKQSTVSYSMGVALLSLYEKINRPTTGSTE</sequence>
<accession>A0ABS1BY60</accession>
<gene>
    <name evidence="1" type="ORF">JDW22_13485</name>
</gene>
<dbReference type="InterPro" id="IPR001387">
    <property type="entry name" value="Cro/C1-type_HTH"/>
</dbReference>
<protein>
    <submittedName>
        <fullName evidence="1">Helix-turn-helix domain-containing protein</fullName>
    </submittedName>
</protein>
<dbReference type="CDD" id="cd00093">
    <property type="entry name" value="HTH_XRE"/>
    <property type="match status" value="1"/>
</dbReference>
<keyword evidence="2" id="KW-1185">Reference proteome</keyword>
<reference evidence="1 2" key="1">
    <citation type="journal article" date="2021" name="Pathogens">
        <title>Isolation and Characterization of Kingella bonacorsii sp. nov., A Novel Kingella Species Detected in a Stable Periodontitis Subject.</title>
        <authorList>
            <person name="Antezack A."/>
            <person name="Boxberger M."/>
            <person name="Rolland C."/>
            <person name="Monnet-Corti V."/>
            <person name="La Scola B."/>
        </authorList>
    </citation>
    <scope>NUCLEOTIDE SEQUENCE [LARGE SCALE GENOMIC DNA]</scope>
    <source>
        <strain evidence="1 2">Marseille-Q4569</strain>
    </source>
</reference>
<dbReference type="EMBL" id="JAEHNZ010000008">
    <property type="protein sequence ID" value="MBK0397555.1"/>
    <property type="molecule type" value="Genomic_DNA"/>
</dbReference>
<dbReference type="Proteomes" id="UP000614058">
    <property type="component" value="Unassembled WGS sequence"/>
</dbReference>
<proteinExistence type="predicted"/>
<evidence type="ECO:0000313" key="1">
    <source>
        <dbReference type="EMBL" id="MBK0397555.1"/>
    </source>
</evidence>
<dbReference type="SUPFAM" id="SSF47413">
    <property type="entry name" value="lambda repressor-like DNA-binding domains"/>
    <property type="match status" value="1"/>
</dbReference>
<dbReference type="Gene3D" id="1.10.260.40">
    <property type="entry name" value="lambda repressor-like DNA-binding domains"/>
    <property type="match status" value="1"/>
</dbReference>
<organism evidence="1 2">
    <name type="scientific">Kingella bonacorsii</name>
    <dbReference type="NCBI Taxonomy" id="2796361"/>
    <lineage>
        <taxon>Bacteria</taxon>
        <taxon>Pseudomonadati</taxon>
        <taxon>Pseudomonadota</taxon>
        <taxon>Betaproteobacteria</taxon>
        <taxon>Neisseriales</taxon>
        <taxon>Neisseriaceae</taxon>
        <taxon>Kingella</taxon>
    </lineage>
</organism>
<dbReference type="InterPro" id="IPR010982">
    <property type="entry name" value="Lambda_DNA-bd_dom_sf"/>
</dbReference>
<evidence type="ECO:0000313" key="2">
    <source>
        <dbReference type="Proteomes" id="UP000614058"/>
    </source>
</evidence>